<proteinExistence type="predicted"/>
<name>A0A0F9KUH4_9ZZZZ</name>
<organism evidence="2">
    <name type="scientific">marine sediment metagenome</name>
    <dbReference type="NCBI Taxonomy" id="412755"/>
    <lineage>
        <taxon>unclassified sequences</taxon>
        <taxon>metagenomes</taxon>
        <taxon>ecological metagenomes</taxon>
    </lineage>
</organism>
<feature type="transmembrane region" description="Helical" evidence="1">
    <location>
        <begin position="13"/>
        <end position="35"/>
    </location>
</feature>
<feature type="transmembrane region" description="Helical" evidence="1">
    <location>
        <begin position="47"/>
        <end position="67"/>
    </location>
</feature>
<accession>A0A0F9KUH4</accession>
<comment type="caution">
    <text evidence="2">The sequence shown here is derived from an EMBL/GenBank/DDBJ whole genome shotgun (WGS) entry which is preliminary data.</text>
</comment>
<keyword evidence="1" id="KW-0472">Membrane</keyword>
<dbReference type="EMBL" id="LAZR01012648">
    <property type="protein sequence ID" value="KKM25758.1"/>
    <property type="molecule type" value="Genomic_DNA"/>
</dbReference>
<dbReference type="AlphaFoldDB" id="A0A0F9KUH4"/>
<keyword evidence="1" id="KW-0812">Transmembrane</keyword>
<protein>
    <submittedName>
        <fullName evidence="2">Uncharacterized protein</fullName>
    </submittedName>
</protein>
<gene>
    <name evidence="2" type="ORF">LCGC14_1591760</name>
</gene>
<reference evidence="2" key="1">
    <citation type="journal article" date="2015" name="Nature">
        <title>Complex archaea that bridge the gap between prokaryotes and eukaryotes.</title>
        <authorList>
            <person name="Spang A."/>
            <person name="Saw J.H."/>
            <person name="Jorgensen S.L."/>
            <person name="Zaremba-Niedzwiedzka K."/>
            <person name="Martijn J."/>
            <person name="Lind A.E."/>
            <person name="van Eijk R."/>
            <person name="Schleper C."/>
            <person name="Guy L."/>
            <person name="Ettema T.J."/>
        </authorList>
    </citation>
    <scope>NUCLEOTIDE SEQUENCE</scope>
</reference>
<sequence>MGRGSSAQFKRSIMIYIIVYVLFGIIFYGYGLYCLKKYKQENQTRKRILYNFFLMGLMWPIYVFKAIDTLAKTGVYKN</sequence>
<evidence type="ECO:0000256" key="1">
    <source>
        <dbReference type="SAM" id="Phobius"/>
    </source>
</evidence>
<keyword evidence="1" id="KW-1133">Transmembrane helix</keyword>
<evidence type="ECO:0000313" key="2">
    <source>
        <dbReference type="EMBL" id="KKM25758.1"/>
    </source>
</evidence>